<evidence type="ECO:0000259" key="4">
    <source>
        <dbReference type="PROSITE" id="PS50968"/>
    </source>
</evidence>
<keyword evidence="6" id="KW-1185">Reference proteome</keyword>
<sequence>MSPSQLPSVQREELFDTENANGVDSIDAEMARLGADGALTALCRSVAEMARAGSHSPKRVRVKFGCASVEVEWPAAGRPAYADPPATDQDVEVSEKLCAPLVGTFYRASEPGAPPYVEVGTIVEAGQQVGIVEAMKLMNAVTTDERARIVEILVKDGESVEYGQPLFVIEAIRPEGSS</sequence>
<dbReference type="PANTHER" id="PTHR45266:SF3">
    <property type="entry name" value="OXALOACETATE DECARBOXYLASE ALPHA CHAIN"/>
    <property type="match status" value="1"/>
</dbReference>
<evidence type="ECO:0000256" key="1">
    <source>
        <dbReference type="ARBA" id="ARBA00017562"/>
    </source>
</evidence>
<dbReference type="GO" id="GO:0003989">
    <property type="term" value="F:acetyl-CoA carboxylase activity"/>
    <property type="evidence" value="ECO:0007669"/>
    <property type="project" value="InterPro"/>
</dbReference>
<keyword evidence="3" id="KW-0444">Lipid biosynthesis</keyword>
<comment type="function">
    <text evidence="3">This protein is a component of the acetyl coenzyme A carboxylase complex; first, biotin carboxylase catalyzes the carboxylation of the carrier protein and then the transcarboxylase transfers the carboxyl group to form malonyl-CoA.</text>
</comment>
<evidence type="ECO:0000313" key="5">
    <source>
        <dbReference type="EMBL" id="TCP56786.1"/>
    </source>
</evidence>
<keyword evidence="3" id="KW-0443">Lipid metabolism</keyword>
<evidence type="ECO:0000256" key="3">
    <source>
        <dbReference type="RuleBase" id="RU364072"/>
    </source>
</evidence>
<dbReference type="GO" id="GO:0009317">
    <property type="term" value="C:acetyl-CoA carboxylase complex"/>
    <property type="evidence" value="ECO:0007669"/>
    <property type="project" value="InterPro"/>
</dbReference>
<dbReference type="InterPro" id="IPR011053">
    <property type="entry name" value="Single_hybrid_motif"/>
</dbReference>
<organism evidence="5 6">
    <name type="scientific">Tamaricihabitans halophyticus</name>
    <dbReference type="NCBI Taxonomy" id="1262583"/>
    <lineage>
        <taxon>Bacteria</taxon>
        <taxon>Bacillati</taxon>
        <taxon>Actinomycetota</taxon>
        <taxon>Actinomycetes</taxon>
        <taxon>Pseudonocardiales</taxon>
        <taxon>Pseudonocardiaceae</taxon>
        <taxon>Tamaricihabitans</taxon>
    </lineage>
</organism>
<feature type="domain" description="Lipoyl-binding" evidence="4">
    <location>
        <begin position="94"/>
        <end position="170"/>
    </location>
</feature>
<dbReference type="UniPathway" id="UPA00094"/>
<keyword evidence="2 3" id="KW-0092">Biotin</keyword>
<reference evidence="5 6" key="1">
    <citation type="submission" date="2019-03" db="EMBL/GenBank/DDBJ databases">
        <title>Genomic Encyclopedia of Type Strains, Phase IV (KMG-IV): sequencing the most valuable type-strain genomes for metagenomic binning, comparative biology and taxonomic classification.</title>
        <authorList>
            <person name="Goeker M."/>
        </authorList>
    </citation>
    <scope>NUCLEOTIDE SEQUENCE [LARGE SCALE GENOMIC DNA]</scope>
    <source>
        <strain evidence="5 6">DSM 45765</strain>
    </source>
</reference>
<evidence type="ECO:0000256" key="2">
    <source>
        <dbReference type="ARBA" id="ARBA00023267"/>
    </source>
</evidence>
<dbReference type="InterPro" id="IPR000089">
    <property type="entry name" value="Biotin_lipoyl"/>
</dbReference>
<protein>
    <recommendedName>
        <fullName evidence="1 3">Biotin carboxyl carrier protein of acetyl-CoA carboxylase</fullName>
    </recommendedName>
</protein>
<dbReference type="PANTHER" id="PTHR45266">
    <property type="entry name" value="OXALOACETATE DECARBOXYLASE ALPHA CHAIN"/>
    <property type="match status" value="1"/>
</dbReference>
<dbReference type="EMBL" id="SLXQ01000001">
    <property type="protein sequence ID" value="TCP56786.1"/>
    <property type="molecule type" value="Genomic_DNA"/>
</dbReference>
<gene>
    <name evidence="5" type="ORF">EV191_101732</name>
</gene>
<proteinExistence type="predicted"/>
<dbReference type="Gene3D" id="2.40.50.100">
    <property type="match status" value="1"/>
</dbReference>
<dbReference type="RefSeq" id="WP_243658731.1">
    <property type="nucleotide sequence ID" value="NZ_SLXQ01000001.1"/>
</dbReference>
<comment type="caution">
    <text evidence="5">The sequence shown here is derived from an EMBL/GenBank/DDBJ whole genome shotgun (WGS) entry which is preliminary data.</text>
</comment>
<dbReference type="Proteomes" id="UP000294911">
    <property type="component" value="Unassembled WGS sequence"/>
</dbReference>
<dbReference type="PROSITE" id="PS50968">
    <property type="entry name" value="BIOTINYL_LIPOYL"/>
    <property type="match status" value="1"/>
</dbReference>
<keyword evidence="3" id="KW-0276">Fatty acid metabolism</keyword>
<evidence type="ECO:0000313" key="6">
    <source>
        <dbReference type="Proteomes" id="UP000294911"/>
    </source>
</evidence>
<dbReference type="PRINTS" id="PR01071">
    <property type="entry name" value="ACOABIOTINCC"/>
</dbReference>
<dbReference type="AlphaFoldDB" id="A0A4V2SV21"/>
<accession>A0A4V2SV21</accession>
<dbReference type="InterPro" id="IPR001249">
    <property type="entry name" value="AcCoA_biotinCC"/>
</dbReference>
<dbReference type="GO" id="GO:0006633">
    <property type="term" value="P:fatty acid biosynthetic process"/>
    <property type="evidence" value="ECO:0007669"/>
    <property type="project" value="UniProtKB-UniPathway"/>
</dbReference>
<dbReference type="CDD" id="cd06850">
    <property type="entry name" value="biotinyl_domain"/>
    <property type="match status" value="1"/>
</dbReference>
<comment type="pathway">
    <text evidence="3">Lipid metabolism; fatty acid biosynthesis.</text>
</comment>
<keyword evidence="3" id="KW-0275">Fatty acid biosynthesis</keyword>
<dbReference type="SUPFAM" id="SSF51230">
    <property type="entry name" value="Single hybrid motif"/>
    <property type="match status" value="1"/>
</dbReference>
<dbReference type="Pfam" id="PF00364">
    <property type="entry name" value="Biotin_lipoyl"/>
    <property type="match status" value="1"/>
</dbReference>
<name>A0A4V2SV21_9PSEU</name>
<dbReference type="InterPro" id="IPR050709">
    <property type="entry name" value="Biotin_Carboxyl_Carrier/Decarb"/>
</dbReference>